<keyword evidence="8" id="KW-0560">Oxidoreductase</keyword>
<feature type="domain" description="Enoyl reductase (ER)" evidence="7">
    <location>
        <begin position="17"/>
        <end position="346"/>
    </location>
</feature>
<dbReference type="Gene3D" id="3.40.50.720">
    <property type="entry name" value="NAD(P)-binding Rossmann-like Domain"/>
    <property type="match status" value="1"/>
</dbReference>
<dbReference type="Pfam" id="PF08240">
    <property type="entry name" value="ADH_N"/>
    <property type="match status" value="1"/>
</dbReference>
<dbReference type="CDD" id="cd08274">
    <property type="entry name" value="MDR9"/>
    <property type="match status" value="1"/>
</dbReference>
<dbReference type="GO" id="GO:0008270">
    <property type="term" value="F:zinc ion binding"/>
    <property type="evidence" value="ECO:0007669"/>
    <property type="project" value="InterPro"/>
</dbReference>
<evidence type="ECO:0000256" key="5">
    <source>
        <dbReference type="ARBA" id="ARBA00022884"/>
    </source>
</evidence>
<gene>
    <name evidence="8" type="primary">ccrA2</name>
    <name evidence="8" type="ORF">K05K4_16790</name>
</gene>
<dbReference type="InterPro" id="IPR051603">
    <property type="entry name" value="Zinc-ADH_QOR/CCCR"/>
</dbReference>
<comment type="subunit">
    <text evidence="2">Homotetramer.</text>
</comment>
<dbReference type="EMBL" id="CP017902">
    <property type="protein sequence ID" value="ARP18515.1"/>
    <property type="molecule type" value="Genomic_DNA"/>
</dbReference>
<keyword evidence="4" id="KW-0521">NADP</keyword>
<keyword evidence="5" id="KW-0694">RNA-binding</keyword>
<accession>A0A1W6V041</accession>
<dbReference type="SMART" id="SM00829">
    <property type="entry name" value="PKS_ER"/>
    <property type="match status" value="1"/>
</dbReference>
<evidence type="ECO:0000256" key="2">
    <source>
        <dbReference type="ARBA" id="ARBA00011881"/>
    </source>
</evidence>
<keyword evidence="3" id="KW-0963">Cytoplasm</keyword>
<organism evidence="8">
    <name type="scientific">Vibrio alginolyticus</name>
    <dbReference type="NCBI Taxonomy" id="663"/>
    <lineage>
        <taxon>Bacteria</taxon>
        <taxon>Pseudomonadati</taxon>
        <taxon>Pseudomonadota</taxon>
        <taxon>Gammaproteobacteria</taxon>
        <taxon>Vibrionales</taxon>
        <taxon>Vibrionaceae</taxon>
        <taxon>Vibrio</taxon>
    </lineage>
</organism>
<dbReference type="Gene3D" id="3.90.180.10">
    <property type="entry name" value="Medium-chain alcohol dehydrogenases, catalytic domain"/>
    <property type="match status" value="1"/>
</dbReference>
<dbReference type="EC" id="1.3.1.86" evidence="8"/>
<proteinExistence type="predicted"/>
<dbReference type="InterPro" id="IPR002364">
    <property type="entry name" value="Quin_OxRdtase/zeta-crystal_CS"/>
</dbReference>
<dbReference type="InterPro" id="IPR036291">
    <property type="entry name" value="NAD(P)-bd_dom_sf"/>
</dbReference>
<reference evidence="8" key="1">
    <citation type="submission" date="2016-10" db="EMBL/GenBank/DDBJ databases">
        <title>The High Quality Genome of Vibrio alginolyticus K01M1.</title>
        <authorList>
            <person name="Wendling C."/>
            <person name="Chibani C.M."/>
            <person name="Hertel R."/>
            <person name="Sproer C."/>
            <person name="Bunk B."/>
            <person name="Overmann J."/>
            <person name="Roth O."/>
            <person name="Liesegang H."/>
        </authorList>
    </citation>
    <scope>NUCLEOTIDE SEQUENCE</scope>
    <source>
        <strain evidence="8">K05K4</strain>
    </source>
</reference>
<protein>
    <submittedName>
        <fullName evidence="8">Crotonyl-CoA reductase</fullName>
        <ecNumber evidence="8">1.3.1.86</ecNumber>
    </submittedName>
</protein>
<dbReference type="InterPro" id="IPR020843">
    <property type="entry name" value="ER"/>
</dbReference>
<dbReference type="InterPro" id="IPR013154">
    <property type="entry name" value="ADH-like_N"/>
</dbReference>
<evidence type="ECO:0000256" key="4">
    <source>
        <dbReference type="ARBA" id="ARBA00022857"/>
    </source>
</evidence>
<dbReference type="GO" id="GO:0005737">
    <property type="term" value="C:cytoplasm"/>
    <property type="evidence" value="ECO:0007669"/>
    <property type="project" value="UniProtKB-SubCell"/>
</dbReference>
<dbReference type="PANTHER" id="PTHR44154">
    <property type="entry name" value="QUINONE OXIDOREDUCTASE"/>
    <property type="match status" value="1"/>
</dbReference>
<evidence type="ECO:0000256" key="3">
    <source>
        <dbReference type="ARBA" id="ARBA00022490"/>
    </source>
</evidence>
<dbReference type="GO" id="GO:0003723">
    <property type="term" value="F:RNA binding"/>
    <property type="evidence" value="ECO:0007669"/>
    <property type="project" value="UniProtKB-KW"/>
</dbReference>
<dbReference type="AlphaFoldDB" id="A0A1W6V041"/>
<evidence type="ECO:0000313" key="8">
    <source>
        <dbReference type="EMBL" id="ARP18515.1"/>
    </source>
</evidence>
<name>A0A1W6V041_VIBAL</name>
<dbReference type="SUPFAM" id="SSF50129">
    <property type="entry name" value="GroES-like"/>
    <property type="match status" value="1"/>
</dbReference>
<sequence>MTTIPKVMKGVQLIGHGGPDMLRYRDDLPVPVPSPDDVLIQVAAAGVNNTDINTRTAWYSKNDANSMDASWSGDALSLPRIQGADVCGTIVAVGENICPSRIGQRVLIEPCITRFHSQALSSPWYFGSECDGGFAQFTVVDSKHAYAVNSSLSDIDLASFPCSYSTAENMLARSNVTASDTVLISGASGGVGSAAIQLAKARGAYVIAIASPEKKEQITALGANQVIPRDANLPATLGENSVDVVIDLVAGEQWPQFLQVLKPGSRYAVSGAIGGPIVELDVRTLYLKDLALFGCTVLAPEVFGNLVRYIEQNAIRPLVAESFPLNQIGQAQEVFSRKQHTGKLVLEIT</sequence>
<evidence type="ECO:0000256" key="6">
    <source>
        <dbReference type="ARBA" id="ARBA00022990"/>
    </source>
</evidence>
<evidence type="ECO:0000259" key="7">
    <source>
        <dbReference type="SMART" id="SM00829"/>
    </source>
</evidence>
<dbReference type="PROSITE" id="PS01162">
    <property type="entry name" value="QOR_ZETA_CRYSTAL"/>
    <property type="match status" value="1"/>
</dbReference>
<keyword evidence="6" id="KW-0007">Acetylation</keyword>
<dbReference type="Pfam" id="PF00107">
    <property type="entry name" value="ADH_zinc_N"/>
    <property type="match status" value="1"/>
</dbReference>
<evidence type="ECO:0000256" key="1">
    <source>
        <dbReference type="ARBA" id="ARBA00004496"/>
    </source>
</evidence>
<dbReference type="SUPFAM" id="SSF51735">
    <property type="entry name" value="NAD(P)-binding Rossmann-fold domains"/>
    <property type="match status" value="1"/>
</dbReference>
<dbReference type="PANTHER" id="PTHR44154:SF1">
    <property type="entry name" value="QUINONE OXIDOREDUCTASE"/>
    <property type="match status" value="1"/>
</dbReference>
<dbReference type="GO" id="GO:0043880">
    <property type="term" value="F:crotonyl-CoA reductase activity"/>
    <property type="evidence" value="ECO:0007669"/>
    <property type="project" value="UniProtKB-EC"/>
</dbReference>
<comment type="subcellular location">
    <subcellularLocation>
        <location evidence="1">Cytoplasm</location>
    </subcellularLocation>
</comment>
<dbReference type="InterPro" id="IPR011032">
    <property type="entry name" value="GroES-like_sf"/>
</dbReference>
<dbReference type="RefSeq" id="WP_086046773.1">
    <property type="nucleotide sequence ID" value="NZ_CP017889.1"/>
</dbReference>
<dbReference type="InterPro" id="IPR013149">
    <property type="entry name" value="ADH-like_C"/>
</dbReference>